<feature type="compositionally biased region" description="Low complexity" evidence="4">
    <location>
        <begin position="232"/>
        <end position="246"/>
    </location>
</feature>
<dbReference type="GeneID" id="73379957"/>
<feature type="repeat" description="WD" evidence="3">
    <location>
        <begin position="481"/>
        <end position="520"/>
    </location>
</feature>
<name>A0AAI9SXB7_9ASCO</name>
<comment type="caution">
    <text evidence="6">The sequence shown here is derived from an EMBL/GenBank/DDBJ whole genome shotgun (WGS) entry which is preliminary data.</text>
</comment>
<dbReference type="SUPFAM" id="SSF81383">
    <property type="entry name" value="F-box domain"/>
    <property type="match status" value="1"/>
</dbReference>
<dbReference type="RefSeq" id="XP_049180568.1">
    <property type="nucleotide sequence ID" value="XM_049323558.1"/>
</dbReference>
<accession>A0AAI9SXB7</accession>
<dbReference type="AlphaFoldDB" id="A0AAI9SXB7"/>
<dbReference type="EMBL" id="JAHUZD010000074">
    <property type="protein sequence ID" value="KAI3404823.2"/>
    <property type="molecule type" value="Genomic_DNA"/>
</dbReference>
<dbReference type="PROSITE" id="PS50082">
    <property type="entry name" value="WD_REPEATS_2"/>
    <property type="match status" value="4"/>
</dbReference>
<protein>
    <submittedName>
        <fullName evidence="6">CDC4</fullName>
    </submittedName>
</protein>
<dbReference type="Pfam" id="PF00400">
    <property type="entry name" value="WD40"/>
    <property type="match status" value="7"/>
</dbReference>
<feature type="region of interest" description="Disordered" evidence="4">
    <location>
        <begin position="52"/>
        <end position="74"/>
    </location>
</feature>
<keyword evidence="2" id="KW-0677">Repeat</keyword>
<evidence type="ECO:0000256" key="3">
    <source>
        <dbReference type="PROSITE-ProRule" id="PRU00221"/>
    </source>
</evidence>
<dbReference type="FunFam" id="2.130.10.10:FF:001079">
    <property type="entry name" value="Cell division control protein 4"/>
    <property type="match status" value="1"/>
</dbReference>
<dbReference type="PRINTS" id="PR00320">
    <property type="entry name" value="GPROTEINBRPT"/>
</dbReference>
<dbReference type="SUPFAM" id="SSF50978">
    <property type="entry name" value="WD40 repeat-like"/>
    <property type="match status" value="1"/>
</dbReference>
<dbReference type="Gene3D" id="1.20.1280.50">
    <property type="match status" value="1"/>
</dbReference>
<feature type="compositionally biased region" description="Polar residues" evidence="4">
    <location>
        <begin position="129"/>
        <end position="156"/>
    </location>
</feature>
<dbReference type="InterPro" id="IPR020472">
    <property type="entry name" value="WD40_PAC1"/>
</dbReference>
<dbReference type="InterPro" id="IPR015943">
    <property type="entry name" value="WD40/YVTN_repeat-like_dom_sf"/>
</dbReference>
<dbReference type="InterPro" id="IPR019775">
    <property type="entry name" value="WD40_repeat_CS"/>
</dbReference>
<feature type="compositionally biased region" description="Polar residues" evidence="4">
    <location>
        <begin position="211"/>
        <end position="222"/>
    </location>
</feature>
<evidence type="ECO:0000313" key="6">
    <source>
        <dbReference type="EMBL" id="KAI3404823.2"/>
    </source>
</evidence>
<proteinExistence type="predicted"/>
<dbReference type="GO" id="GO:0005634">
    <property type="term" value="C:nucleus"/>
    <property type="evidence" value="ECO:0007669"/>
    <property type="project" value="TreeGrafter"/>
</dbReference>
<dbReference type="PANTHER" id="PTHR19849">
    <property type="entry name" value="PHOSPHOLIPASE A-2-ACTIVATING PROTEIN"/>
    <property type="match status" value="1"/>
</dbReference>
<dbReference type="GO" id="GO:0010992">
    <property type="term" value="P:ubiquitin recycling"/>
    <property type="evidence" value="ECO:0007669"/>
    <property type="project" value="TreeGrafter"/>
</dbReference>
<dbReference type="PANTHER" id="PTHR19849:SF1">
    <property type="entry name" value="F-BOX_WD REPEAT-CONTAINING PROTEIN 7"/>
    <property type="match status" value="1"/>
</dbReference>
<dbReference type="InterPro" id="IPR001810">
    <property type="entry name" value="F-box_dom"/>
</dbReference>
<reference evidence="6" key="1">
    <citation type="journal article" date="2022" name="DNA Res.">
        <title>Genome analysis of five recently described species of the CUG-Ser clade uncovers Candida theae as a new hybrid lineage with pathogenic potential in the Candida parapsilosis species complex.</title>
        <authorList>
            <person name="Mixao V."/>
            <person name="Del Olmo V."/>
            <person name="Hegedusova E."/>
            <person name="Saus E."/>
            <person name="Pryszcz L."/>
            <person name="Cillingova A."/>
            <person name="Nosek J."/>
            <person name="Gabaldon T."/>
        </authorList>
    </citation>
    <scope>NUCLEOTIDE SEQUENCE</scope>
    <source>
        <strain evidence="6">CBS 10844</strain>
    </source>
</reference>
<dbReference type="Pfam" id="PF16856">
    <property type="entry name" value="CDC4_D"/>
    <property type="match status" value="1"/>
</dbReference>
<dbReference type="Gene3D" id="2.130.10.10">
    <property type="entry name" value="YVTN repeat-like/Quinoprotein amine dehydrogenase"/>
    <property type="match status" value="1"/>
</dbReference>
<sequence length="819" mass="90820">MSNFDYPLQDEQSKFDYKLVNSNGKLSEVPLHTKYQKLSLLESRNIQAEISSHPCSTVDEKRENRRKRNAREDDPREFECFVSCDEMTSSDTDSNTQVSSTQAQAQIQAQTHSYCTNALAHPPSKKRLTSNSNHSGGVSTSGVQADPANLSSSNIFGGSTTATTTTTTATSTTTTTTSTTSGGSGGGNGGVGTHNQTTSNLSRDHNRRPKTPTQMNSPSHTPVSDVEEEDQIQQLPLPSPSASPAQSDHENDMSSVPDTPHEMIRKSNLNLLESHMAAVPNTQGELINLINYLSKFLTPENQNHIIFRFLQNTNRSTLSTFNGLIHNCLKRDLIGNFPFEIATKVLSHLDHKTLLSLGLVCKRWFSIINNSELWIRLLKKDKLITHEAAIKEELSQSDTLISQWCTLPDRINPAQVLYKKRKIIVNRWLDPKYKPKRISVTGHGNKVVTCLQHDEEKIVTGVDDKCILIYSTKTGQLLKVLDGHEGGVWALKYRGNTLVTGSTDRTVRVWNMTTGKCTHIFRGHTSTIRCLDIIEPTVIGKDANGSDIIFPEYPLLVTGSRDHNIHVWRLPILSDDDSEGPVFDGGEMDNPYLIAVLSGHTQSVRSISGCGNIIISGSYDSTVRVWDLLDSGNCKHILQGHQDRVYSTAIDFKRNVCFSGSMDSTINVWNFETGELLKILEGHSSLVGLLALVDDVLVSAAADASLRIWDPVTGELRSKLKGHAAAITCFEHDGLKVVSGSEKMLKLWDVEKGVFARDLLNDVTGGIWQVRIDHKRCVAAVQRFNSDDEGETFIEILDFSEPPKLRDQTENLLLYNQIT</sequence>
<dbReference type="GO" id="GO:0005737">
    <property type="term" value="C:cytoplasm"/>
    <property type="evidence" value="ECO:0007669"/>
    <property type="project" value="TreeGrafter"/>
</dbReference>
<dbReference type="Proteomes" id="UP001202479">
    <property type="component" value="Unassembled WGS sequence"/>
</dbReference>
<evidence type="ECO:0000256" key="2">
    <source>
        <dbReference type="ARBA" id="ARBA00022737"/>
    </source>
</evidence>
<dbReference type="InterPro" id="IPR036047">
    <property type="entry name" value="F-box-like_dom_sf"/>
</dbReference>
<keyword evidence="1 3" id="KW-0853">WD repeat</keyword>
<dbReference type="InterPro" id="IPR001680">
    <property type="entry name" value="WD40_rpt"/>
</dbReference>
<dbReference type="SMART" id="SM00320">
    <property type="entry name" value="WD40"/>
    <property type="match status" value="7"/>
</dbReference>
<feature type="compositionally biased region" description="Low complexity" evidence="4">
    <location>
        <begin position="157"/>
        <end position="181"/>
    </location>
</feature>
<dbReference type="GO" id="GO:0043161">
    <property type="term" value="P:proteasome-mediated ubiquitin-dependent protein catabolic process"/>
    <property type="evidence" value="ECO:0007669"/>
    <property type="project" value="TreeGrafter"/>
</dbReference>
<feature type="repeat" description="WD" evidence="3">
    <location>
        <begin position="597"/>
        <end position="628"/>
    </location>
</feature>
<dbReference type="PROSITE" id="PS00678">
    <property type="entry name" value="WD_REPEATS_1"/>
    <property type="match status" value="3"/>
</dbReference>
<dbReference type="InterPro" id="IPR031740">
    <property type="entry name" value="Cdc4_D"/>
</dbReference>
<feature type="repeat" description="WD" evidence="3">
    <location>
        <begin position="680"/>
        <end position="719"/>
    </location>
</feature>
<evidence type="ECO:0000256" key="1">
    <source>
        <dbReference type="ARBA" id="ARBA00022574"/>
    </source>
</evidence>
<keyword evidence="7" id="KW-1185">Reference proteome</keyword>
<gene>
    <name evidence="6" type="ORF">KGF56_002340</name>
</gene>
<evidence type="ECO:0000256" key="4">
    <source>
        <dbReference type="SAM" id="MobiDB-lite"/>
    </source>
</evidence>
<feature type="region of interest" description="Disordered" evidence="4">
    <location>
        <begin position="118"/>
        <end position="261"/>
    </location>
</feature>
<dbReference type="Pfam" id="PF12937">
    <property type="entry name" value="F-box-like"/>
    <property type="match status" value="1"/>
</dbReference>
<feature type="repeat" description="WD" evidence="3">
    <location>
        <begin position="638"/>
        <end position="679"/>
    </location>
</feature>
<feature type="domain" description="F-box" evidence="5">
    <location>
        <begin position="331"/>
        <end position="377"/>
    </location>
</feature>
<feature type="compositionally biased region" description="Gly residues" evidence="4">
    <location>
        <begin position="182"/>
        <end position="192"/>
    </location>
</feature>
<dbReference type="GO" id="GO:0043130">
    <property type="term" value="F:ubiquitin binding"/>
    <property type="evidence" value="ECO:0007669"/>
    <property type="project" value="TreeGrafter"/>
</dbReference>
<dbReference type="InterPro" id="IPR036322">
    <property type="entry name" value="WD40_repeat_dom_sf"/>
</dbReference>
<organism evidence="6 7">
    <name type="scientific">Candida oxycetoniae</name>
    <dbReference type="NCBI Taxonomy" id="497107"/>
    <lineage>
        <taxon>Eukaryota</taxon>
        <taxon>Fungi</taxon>
        <taxon>Dikarya</taxon>
        <taxon>Ascomycota</taxon>
        <taxon>Saccharomycotina</taxon>
        <taxon>Pichiomycetes</taxon>
        <taxon>Debaryomycetaceae</taxon>
        <taxon>Candida/Lodderomyces clade</taxon>
        <taxon>Candida</taxon>
    </lineage>
</organism>
<dbReference type="SMART" id="SM00256">
    <property type="entry name" value="FBOX"/>
    <property type="match status" value="1"/>
</dbReference>
<dbReference type="PROSITE" id="PS50294">
    <property type="entry name" value="WD_REPEATS_REGION"/>
    <property type="match status" value="4"/>
</dbReference>
<evidence type="ECO:0000313" key="7">
    <source>
        <dbReference type="Proteomes" id="UP001202479"/>
    </source>
</evidence>
<dbReference type="PROSITE" id="PS50181">
    <property type="entry name" value="FBOX"/>
    <property type="match status" value="1"/>
</dbReference>
<dbReference type="CDD" id="cd00200">
    <property type="entry name" value="WD40"/>
    <property type="match status" value="1"/>
</dbReference>
<evidence type="ECO:0000259" key="5">
    <source>
        <dbReference type="PROSITE" id="PS50181"/>
    </source>
</evidence>